<dbReference type="SUPFAM" id="SSF50249">
    <property type="entry name" value="Nucleic acid-binding proteins"/>
    <property type="match status" value="1"/>
</dbReference>
<dbReference type="PANTHER" id="PTHR34075">
    <property type="entry name" value="BLR3430 PROTEIN"/>
    <property type="match status" value="1"/>
</dbReference>
<feature type="domain" description="ChsH2 rubredoxin-like zinc ribbon" evidence="2">
    <location>
        <begin position="22"/>
        <end position="57"/>
    </location>
</feature>
<dbReference type="PANTHER" id="PTHR34075:SF5">
    <property type="entry name" value="BLR3430 PROTEIN"/>
    <property type="match status" value="1"/>
</dbReference>
<evidence type="ECO:0000259" key="2">
    <source>
        <dbReference type="Pfam" id="PF12172"/>
    </source>
</evidence>
<accession>A0A6J7QH86</accession>
<evidence type="ECO:0000313" key="3">
    <source>
        <dbReference type="EMBL" id="CAB4879115.1"/>
    </source>
</evidence>
<dbReference type="InterPro" id="IPR022002">
    <property type="entry name" value="ChsH2_Znr"/>
</dbReference>
<dbReference type="EMBL" id="CAFBPM010000004">
    <property type="protein sequence ID" value="CAB5016436.1"/>
    <property type="molecule type" value="Genomic_DNA"/>
</dbReference>
<dbReference type="EMBL" id="CAFBLT010000001">
    <property type="protein sequence ID" value="CAB4879115.1"/>
    <property type="molecule type" value="Genomic_DNA"/>
</dbReference>
<name>A0A6J7QH86_9ZZZZ</name>
<dbReference type="Pfam" id="PF12172">
    <property type="entry name" value="zf-ChsH2"/>
    <property type="match status" value="1"/>
</dbReference>
<dbReference type="InterPro" id="IPR002878">
    <property type="entry name" value="ChsH2_C"/>
</dbReference>
<protein>
    <submittedName>
        <fullName evidence="4">Unannotated protein</fullName>
    </submittedName>
</protein>
<organism evidence="4">
    <name type="scientific">freshwater metagenome</name>
    <dbReference type="NCBI Taxonomy" id="449393"/>
    <lineage>
        <taxon>unclassified sequences</taxon>
        <taxon>metagenomes</taxon>
        <taxon>ecological metagenomes</taxon>
    </lineage>
</organism>
<proteinExistence type="predicted"/>
<dbReference type="Gene3D" id="6.10.30.10">
    <property type="match status" value="1"/>
</dbReference>
<dbReference type="AlphaFoldDB" id="A0A6J7QH86"/>
<evidence type="ECO:0000259" key="1">
    <source>
        <dbReference type="Pfam" id="PF01796"/>
    </source>
</evidence>
<dbReference type="Pfam" id="PF01796">
    <property type="entry name" value="OB_ChsH2_C"/>
    <property type="match status" value="1"/>
</dbReference>
<feature type="domain" description="ChsH2 C-terminal OB-fold" evidence="1">
    <location>
        <begin position="61"/>
        <end position="124"/>
    </location>
</feature>
<reference evidence="4" key="1">
    <citation type="submission" date="2020-05" db="EMBL/GenBank/DDBJ databases">
        <authorList>
            <person name="Chiriac C."/>
            <person name="Salcher M."/>
            <person name="Ghai R."/>
            <person name="Kavagutti S V."/>
        </authorList>
    </citation>
    <scope>NUCLEOTIDE SEQUENCE</scope>
</reference>
<sequence length="144" mass="16188">MTESSVPFRILPELDERNIHFWQGGQNGQLTFVRCQDCGYYLHPPTPICPKDLSKNLAPEAVSGNAIVASYTVNYQEWLPGVDVPYIIAIVEIVEQPELRLTTNIINCDVDDIAIGMKVSVVFEHHEDPHGDVWLPLFEPSGEK</sequence>
<gene>
    <name evidence="3" type="ORF">UFOPK3427_01349</name>
    <name evidence="4" type="ORF">UFOPK4112_00637</name>
</gene>
<dbReference type="InterPro" id="IPR052513">
    <property type="entry name" value="Thioester_dehydratase-like"/>
</dbReference>
<evidence type="ECO:0000313" key="4">
    <source>
        <dbReference type="EMBL" id="CAB5016436.1"/>
    </source>
</evidence>
<dbReference type="InterPro" id="IPR012340">
    <property type="entry name" value="NA-bd_OB-fold"/>
</dbReference>